<protein>
    <submittedName>
        <fullName evidence="3">Nucleolar GTP-binding protein 2-like</fullName>
    </submittedName>
</protein>
<dbReference type="GO" id="GO:0005525">
    <property type="term" value="F:GTP binding"/>
    <property type="evidence" value="ECO:0007669"/>
    <property type="project" value="UniProtKB-KW"/>
</dbReference>
<proteinExistence type="predicted"/>
<dbReference type="EMBL" id="LXQA010197354">
    <property type="protein sequence ID" value="MCI32628.1"/>
    <property type="molecule type" value="Genomic_DNA"/>
</dbReference>
<dbReference type="GO" id="GO:0005730">
    <property type="term" value="C:nucleolus"/>
    <property type="evidence" value="ECO:0007669"/>
    <property type="project" value="TreeGrafter"/>
</dbReference>
<dbReference type="PANTHER" id="PTHR11089">
    <property type="entry name" value="GTP-BINDING PROTEIN-RELATED"/>
    <property type="match status" value="1"/>
</dbReference>
<evidence type="ECO:0000256" key="1">
    <source>
        <dbReference type="ARBA" id="ARBA00022741"/>
    </source>
</evidence>
<evidence type="ECO:0000313" key="3">
    <source>
        <dbReference type="EMBL" id="MCI32628.1"/>
    </source>
</evidence>
<keyword evidence="4" id="KW-1185">Reference proteome</keyword>
<reference evidence="3 4" key="1">
    <citation type="journal article" date="2018" name="Front. Plant Sci.">
        <title>Red Clover (Trifolium pratense) and Zigzag Clover (T. medium) - A Picture of Genomic Similarities and Differences.</title>
        <authorList>
            <person name="Dluhosova J."/>
            <person name="Istvanek J."/>
            <person name="Nedelnik J."/>
            <person name="Repkova J."/>
        </authorList>
    </citation>
    <scope>NUCLEOTIDE SEQUENCE [LARGE SCALE GENOMIC DNA]</scope>
    <source>
        <strain evidence="4">cv. 10/8</strain>
        <tissue evidence="3">Leaf</tissue>
    </source>
</reference>
<sequence>AFEEKYASFGAAAEANEADGFRDLVRHTMFEKGQSKRIWGELYKVIDSSDVVVQSIF</sequence>
<name>A0A392R7N2_9FABA</name>
<dbReference type="PANTHER" id="PTHR11089:SF9">
    <property type="entry name" value="NUCLEOLAR GTP-BINDING PROTEIN 2"/>
    <property type="match status" value="1"/>
</dbReference>
<dbReference type="Proteomes" id="UP000265520">
    <property type="component" value="Unassembled WGS sequence"/>
</dbReference>
<dbReference type="InterPro" id="IPR050755">
    <property type="entry name" value="TRAFAC_YlqF/YawG_RiboMat"/>
</dbReference>
<organism evidence="3 4">
    <name type="scientific">Trifolium medium</name>
    <dbReference type="NCBI Taxonomy" id="97028"/>
    <lineage>
        <taxon>Eukaryota</taxon>
        <taxon>Viridiplantae</taxon>
        <taxon>Streptophyta</taxon>
        <taxon>Embryophyta</taxon>
        <taxon>Tracheophyta</taxon>
        <taxon>Spermatophyta</taxon>
        <taxon>Magnoliopsida</taxon>
        <taxon>eudicotyledons</taxon>
        <taxon>Gunneridae</taxon>
        <taxon>Pentapetalae</taxon>
        <taxon>rosids</taxon>
        <taxon>fabids</taxon>
        <taxon>Fabales</taxon>
        <taxon>Fabaceae</taxon>
        <taxon>Papilionoideae</taxon>
        <taxon>50 kb inversion clade</taxon>
        <taxon>NPAAA clade</taxon>
        <taxon>Hologalegina</taxon>
        <taxon>IRL clade</taxon>
        <taxon>Trifolieae</taxon>
        <taxon>Trifolium</taxon>
    </lineage>
</organism>
<dbReference type="AlphaFoldDB" id="A0A392R7N2"/>
<comment type="caution">
    <text evidence="3">The sequence shown here is derived from an EMBL/GenBank/DDBJ whole genome shotgun (WGS) entry which is preliminary data.</text>
</comment>
<accession>A0A392R7N2</accession>
<evidence type="ECO:0000313" key="4">
    <source>
        <dbReference type="Proteomes" id="UP000265520"/>
    </source>
</evidence>
<keyword evidence="2" id="KW-0342">GTP-binding</keyword>
<evidence type="ECO:0000256" key="2">
    <source>
        <dbReference type="ARBA" id="ARBA00023134"/>
    </source>
</evidence>
<feature type="non-terminal residue" evidence="3">
    <location>
        <position position="1"/>
    </location>
</feature>
<keyword evidence="1" id="KW-0547">Nucleotide-binding</keyword>